<feature type="chain" id="PRO_5039007313" description="Lipoprotein" evidence="1">
    <location>
        <begin position="23"/>
        <end position="253"/>
    </location>
</feature>
<accession>A0A8J3TES2</accession>
<comment type="caution">
    <text evidence="2">The sequence shown here is derived from an EMBL/GenBank/DDBJ whole genome shotgun (WGS) entry which is preliminary data.</text>
</comment>
<reference evidence="2" key="1">
    <citation type="submission" date="2021-01" db="EMBL/GenBank/DDBJ databases">
        <title>Whole genome shotgun sequence of Planosporangium mesophilum NBRC 109066.</title>
        <authorList>
            <person name="Komaki H."/>
            <person name="Tamura T."/>
        </authorList>
    </citation>
    <scope>NUCLEOTIDE SEQUENCE</scope>
    <source>
        <strain evidence="2">NBRC 109066</strain>
    </source>
</reference>
<organism evidence="2 3">
    <name type="scientific">Planosporangium mesophilum</name>
    <dbReference type="NCBI Taxonomy" id="689768"/>
    <lineage>
        <taxon>Bacteria</taxon>
        <taxon>Bacillati</taxon>
        <taxon>Actinomycetota</taxon>
        <taxon>Actinomycetes</taxon>
        <taxon>Micromonosporales</taxon>
        <taxon>Micromonosporaceae</taxon>
        <taxon>Planosporangium</taxon>
    </lineage>
</organism>
<proteinExistence type="predicted"/>
<gene>
    <name evidence="2" type="ORF">Pme01_37430</name>
</gene>
<keyword evidence="1" id="KW-0732">Signal</keyword>
<dbReference type="RefSeq" id="WP_168116280.1">
    <property type="nucleotide sequence ID" value="NZ_BOON01000034.1"/>
</dbReference>
<feature type="signal peptide" evidence="1">
    <location>
        <begin position="1"/>
        <end position="22"/>
    </location>
</feature>
<dbReference type="Proteomes" id="UP000599074">
    <property type="component" value="Unassembled WGS sequence"/>
</dbReference>
<dbReference type="PROSITE" id="PS51257">
    <property type="entry name" value="PROKAR_LIPOPROTEIN"/>
    <property type="match status" value="1"/>
</dbReference>
<evidence type="ECO:0000256" key="1">
    <source>
        <dbReference type="SAM" id="SignalP"/>
    </source>
</evidence>
<evidence type="ECO:0000313" key="2">
    <source>
        <dbReference type="EMBL" id="GII24146.1"/>
    </source>
</evidence>
<keyword evidence="3" id="KW-1185">Reference proteome</keyword>
<protein>
    <recommendedName>
        <fullName evidence="4">Lipoprotein</fullName>
    </recommendedName>
</protein>
<name>A0A8J3TES2_9ACTN</name>
<evidence type="ECO:0000313" key="3">
    <source>
        <dbReference type="Proteomes" id="UP000599074"/>
    </source>
</evidence>
<evidence type="ECO:0008006" key="4">
    <source>
        <dbReference type="Google" id="ProtNLM"/>
    </source>
</evidence>
<sequence>MQRARRLASLAALALVGTLALTGCRSQPGAAVYIGSTTYSEKYVDGLSEQLAKVPGFTRGEGRKNIAQWLVVRDLGKRMAAEKHWPAPEIDEAGATAQIEDALRAGGNGGSQQDVEAVRPLIRVYAEYEGYKGLVQQNVALAKPTDADYADLYERAKAAGLVPAGMDAATYRKEGLGPQNDQLFRANVGLRNLYSEAVKKANITINPKYAPAELVLLHDQQNHPLVVVPLNTRPGKPAVVPAPVEQPQVPGNG</sequence>
<dbReference type="EMBL" id="BOON01000034">
    <property type="protein sequence ID" value="GII24146.1"/>
    <property type="molecule type" value="Genomic_DNA"/>
</dbReference>
<dbReference type="AlphaFoldDB" id="A0A8J3TES2"/>